<dbReference type="Pfam" id="PF04993">
    <property type="entry name" value="TfoX_N"/>
    <property type="match status" value="1"/>
</dbReference>
<protein>
    <submittedName>
        <fullName evidence="2">TfoX/Sxy family protein</fullName>
    </submittedName>
</protein>
<gene>
    <name evidence="2" type="ORF">ABVV53_05755</name>
</gene>
<reference evidence="2 3" key="1">
    <citation type="submission" date="2024-07" db="EMBL/GenBank/DDBJ databases">
        <title>Novosphingobium kalidii RD2P27.</title>
        <authorList>
            <person name="Sun J.-Q."/>
        </authorList>
    </citation>
    <scope>NUCLEOTIDE SEQUENCE [LARGE SCALE GENOMIC DNA]</scope>
    <source>
        <strain evidence="2 3">RD2P27</strain>
    </source>
</reference>
<feature type="domain" description="TfoX N-terminal" evidence="1">
    <location>
        <begin position="14"/>
        <end position="98"/>
    </location>
</feature>
<evidence type="ECO:0000313" key="2">
    <source>
        <dbReference type="EMBL" id="MET1754964.1"/>
    </source>
</evidence>
<keyword evidence="3" id="KW-1185">Reference proteome</keyword>
<comment type="caution">
    <text evidence="2">The sequence shown here is derived from an EMBL/GenBank/DDBJ whole genome shotgun (WGS) entry which is preliminary data.</text>
</comment>
<proteinExistence type="predicted"/>
<sequence>MATQERTVEFIIGQLAGVSGILAGKMFGEYGIWCDGKIVALICDDQLFVKPTAPGRELAGGVAEVSPYPGAKPSLLIDPDRWDDADWLVALIRATADALPAPKPKRSKPKTA</sequence>
<name>A0ABV2CZD4_9SPHN</name>
<evidence type="ECO:0000259" key="1">
    <source>
        <dbReference type="Pfam" id="PF04993"/>
    </source>
</evidence>
<dbReference type="EMBL" id="JBEWLY010000008">
    <property type="protein sequence ID" value="MET1754964.1"/>
    <property type="molecule type" value="Genomic_DNA"/>
</dbReference>
<dbReference type="Proteomes" id="UP001548713">
    <property type="component" value="Unassembled WGS sequence"/>
</dbReference>
<dbReference type="RefSeq" id="WP_353983413.1">
    <property type="nucleotide sequence ID" value="NZ_JBEWLY010000008.1"/>
</dbReference>
<evidence type="ECO:0000313" key="3">
    <source>
        <dbReference type="Proteomes" id="UP001548713"/>
    </source>
</evidence>
<organism evidence="2 3">
    <name type="scientific">Novosphingobium kalidii</name>
    <dbReference type="NCBI Taxonomy" id="3230299"/>
    <lineage>
        <taxon>Bacteria</taxon>
        <taxon>Pseudomonadati</taxon>
        <taxon>Pseudomonadota</taxon>
        <taxon>Alphaproteobacteria</taxon>
        <taxon>Sphingomonadales</taxon>
        <taxon>Sphingomonadaceae</taxon>
        <taxon>Novosphingobium</taxon>
    </lineage>
</organism>
<dbReference type="InterPro" id="IPR007076">
    <property type="entry name" value="TfoX_N"/>
</dbReference>
<accession>A0ABV2CZD4</accession>
<dbReference type="Gene3D" id="3.30.1460.30">
    <property type="entry name" value="YgaC/TfoX-N like chaperone"/>
    <property type="match status" value="1"/>
</dbReference>
<dbReference type="SUPFAM" id="SSF159894">
    <property type="entry name" value="YgaC/TfoX-N like"/>
    <property type="match status" value="1"/>
</dbReference>